<dbReference type="Proteomes" id="UP000011682">
    <property type="component" value="Unassembled WGS sequence"/>
</dbReference>
<evidence type="ECO:0000313" key="2">
    <source>
        <dbReference type="Proteomes" id="UP000011682"/>
    </source>
</evidence>
<dbReference type="EMBL" id="ANAH02000007">
    <property type="protein sequence ID" value="EPX62251.1"/>
    <property type="molecule type" value="Genomic_DNA"/>
</dbReference>
<evidence type="ECO:0000313" key="1">
    <source>
        <dbReference type="EMBL" id="EPX62251.1"/>
    </source>
</evidence>
<keyword evidence="2" id="KW-1185">Reference proteome</keyword>
<sequence>MTPILRAIPKAGEDYPEGPPIEISISTDGQLQVKCDDDETYEWMTNLLAESLFVEGLGFPKLKRGADGKLVKDPAIRRYKLEGYVDLAQPPQQVLQAIWDGLEASTRFELSWVR</sequence>
<gene>
    <name evidence="1" type="ORF">D187_008438</name>
</gene>
<dbReference type="OrthoDB" id="5535489at2"/>
<dbReference type="AlphaFoldDB" id="S9PGP8"/>
<proteinExistence type="predicted"/>
<comment type="caution">
    <text evidence="1">The sequence shown here is derived from an EMBL/GenBank/DDBJ whole genome shotgun (WGS) entry which is preliminary data.</text>
</comment>
<reference evidence="1" key="1">
    <citation type="submission" date="2013-05" db="EMBL/GenBank/DDBJ databases">
        <title>Genome assembly of Cystobacter fuscus DSM 2262.</title>
        <authorList>
            <person name="Sharma G."/>
            <person name="Khatri I."/>
            <person name="Kaur C."/>
            <person name="Mayilraj S."/>
            <person name="Subramanian S."/>
        </authorList>
    </citation>
    <scope>NUCLEOTIDE SEQUENCE [LARGE SCALE GENOMIC DNA]</scope>
    <source>
        <strain evidence="1">DSM 2262</strain>
    </source>
</reference>
<accession>S9PGP8</accession>
<name>S9PGP8_CYSF2</name>
<protein>
    <submittedName>
        <fullName evidence="1">Uncharacterized protein</fullName>
    </submittedName>
</protein>
<organism evidence="1 2">
    <name type="scientific">Cystobacter fuscus (strain ATCC 25194 / DSM 2262 / NBRC 100088 / M29)</name>
    <dbReference type="NCBI Taxonomy" id="1242864"/>
    <lineage>
        <taxon>Bacteria</taxon>
        <taxon>Pseudomonadati</taxon>
        <taxon>Myxococcota</taxon>
        <taxon>Myxococcia</taxon>
        <taxon>Myxococcales</taxon>
        <taxon>Cystobacterineae</taxon>
        <taxon>Archangiaceae</taxon>
        <taxon>Cystobacter</taxon>
    </lineage>
</organism>
<dbReference type="RefSeq" id="WP_020917976.1">
    <property type="nucleotide sequence ID" value="NZ_ANAH02000007.1"/>
</dbReference>